<dbReference type="Pfam" id="PF04199">
    <property type="entry name" value="Cyclase"/>
    <property type="match status" value="1"/>
</dbReference>
<sequence length="108" mass="11346">MHTGWDRHFDTPAYSENAPYLTPEGVAHLAAQGVLLVGIDAQNIDDTSSATAGERPAHSTFLAHGIHIVEHLTNLGELPAGGALFTAVPPKFEGTGTFTVRAFAKVPA</sequence>
<name>A0ABY5NN95_9MICO</name>
<dbReference type="SUPFAM" id="SSF102198">
    <property type="entry name" value="Putative cyclase"/>
    <property type="match status" value="1"/>
</dbReference>
<keyword evidence="2" id="KW-1185">Reference proteome</keyword>
<dbReference type="InterPro" id="IPR007325">
    <property type="entry name" value="KFase/CYL"/>
</dbReference>
<dbReference type="InterPro" id="IPR037175">
    <property type="entry name" value="KFase_sf"/>
</dbReference>
<evidence type="ECO:0000313" key="1">
    <source>
        <dbReference type="EMBL" id="UUT36681.1"/>
    </source>
</evidence>
<proteinExistence type="predicted"/>
<organism evidence="1 2">
    <name type="scientific">Microbacterium elymi</name>
    <dbReference type="NCBI Taxonomy" id="2909587"/>
    <lineage>
        <taxon>Bacteria</taxon>
        <taxon>Bacillati</taxon>
        <taxon>Actinomycetota</taxon>
        <taxon>Actinomycetes</taxon>
        <taxon>Micrococcales</taxon>
        <taxon>Microbacteriaceae</taxon>
        <taxon>Microbacterium</taxon>
    </lineage>
</organism>
<dbReference type="Proteomes" id="UP001054811">
    <property type="component" value="Chromosome"/>
</dbReference>
<accession>A0ABY5NN95</accession>
<reference evidence="1" key="1">
    <citation type="submission" date="2022-01" db="EMBL/GenBank/DDBJ databases">
        <title>Microbacterium eymi and Microbacterium rhizovicinus sp. nov., isolated from the rhizospheric soil of Elymus tsukushiensis, a plant native to the Dokdo Islands, Republic of Korea.</title>
        <authorList>
            <person name="Hwang Y.J."/>
        </authorList>
    </citation>
    <scope>NUCLEOTIDE SEQUENCE</scope>
    <source>
        <strain evidence="1">KUDC0405</strain>
    </source>
</reference>
<protein>
    <submittedName>
        <fullName evidence="1">Cyclase family protein</fullName>
    </submittedName>
</protein>
<gene>
    <name evidence="1" type="ORF">L2X98_31655</name>
</gene>
<dbReference type="EMBL" id="CP091139">
    <property type="protein sequence ID" value="UUT36681.1"/>
    <property type="molecule type" value="Genomic_DNA"/>
</dbReference>
<dbReference type="Gene3D" id="3.50.30.50">
    <property type="entry name" value="Putative cyclase"/>
    <property type="match status" value="1"/>
</dbReference>
<evidence type="ECO:0000313" key="2">
    <source>
        <dbReference type="Proteomes" id="UP001054811"/>
    </source>
</evidence>